<dbReference type="GO" id="GO:0030983">
    <property type="term" value="F:mismatched DNA binding"/>
    <property type="evidence" value="ECO:0007669"/>
    <property type="project" value="InterPro"/>
</dbReference>
<dbReference type="CDD" id="cd00782">
    <property type="entry name" value="MutL_Trans"/>
    <property type="match status" value="1"/>
</dbReference>
<dbReference type="Proteomes" id="UP000262583">
    <property type="component" value="Chromosome"/>
</dbReference>
<evidence type="ECO:0000259" key="6">
    <source>
        <dbReference type="SMART" id="SM00853"/>
    </source>
</evidence>
<dbReference type="Gene3D" id="3.30.565.10">
    <property type="entry name" value="Histidine kinase-like ATPase, C-terminal domain"/>
    <property type="match status" value="1"/>
</dbReference>
<dbReference type="HAMAP" id="MF_00149">
    <property type="entry name" value="DNA_mis_repair"/>
    <property type="match status" value="1"/>
</dbReference>
<comment type="similarity">
    <text evidence="1 4">Belongs to the DNA mismatch repair MutL/HexB family.</text>
</comment>
<dbReference type="Gene3D" id="3.30.1540.20">
    <property type="entry name" value="MutL, C-terminal domain, dimerisation subdomain"/>
    <property type="match status" value="1"/>
</dbReference>
<evidence type="ECO:0000259" key="7">
    <source>
        <dbReference type="SMART" id="SM01340"/>
    </source>
</evidence>
<dbReference type="InterPro" id="IPR014721">
    <property type="entry name" value="Ribsml_uS5_D2-typ_fold_subgr"/>
</dbReference>
<dbReference type="AlphaFoldDB" id="A0A2Z4Y8Q2"/>
<dbReference type="KEGG" id="schv:BRCON_2275"/>
<feature type="region of interest" description="Disordered" evidence="5">
    <location>
        <begin position="407"/>
        <end position="432"/>
    </location>
</feature>
<dbReference type="Gene3D" id="3.30.230.10">
    <property type="match status" value="1"/>
</dbReference>
<dbReference type="InterPro" id="IPR002099">
    <property type="entry name" value="MutL/Mlh/PMS"/>
</dbReference>
<comment type="function">
    <text evidence="4">This protein is involved in the repair of mismatches in DNA. It is required for dam-dependent methyl-directed DNA mismatch repair. May act as a 'molecular matchmaker', a protein that promotes the formation of a stable complex between two or more DNA-binding proteins in an ATP-dependent manner without itself being part of a final effector complex.</text>
</comment>
<dbReference type="InterPro" id="IPR014790">
    <property type="entry name" value="MutL_C"/>
</dbReference>
<dbReference type="PANTHER" id="PTHR10073">
    <property type="entry name" value="DNA MISMATCH REPAIR PROTEIN MLH, PMS, MUTL"/>
    <property type="match status" value="1"/>
</dbReference>
<evidence type="ECO:0000256" key="3">
    <source>
        <dbReference type="ARBA" id="ARBA00023204"/>
    </source>
</evidence>
<dbReference type="EMBL" id="CP030759">
    <property type="protein sequence ID" value="AXA37052.1"/>
    <property type="molecule type" value="Genomic_DNA"/>
</dbReference>
<dbReference type="Pfam" id="PF08676">
    <property type="entry name" value="MutL_C"/>
    <property type="match status" value="1"/>
</dbReference>
<dbReference type="Pfam" id="PF13589">
    <property type="entry name" value="HATPase_c_3"/>
    <property type="match status" value="1"/>
</dbReference>
<dbReference type="GO" id="GO:0140664">
    <property type="term" value="F:ATP-dependent DNA damage sensor activity"/>
    <property type="evidence" value="ECO:0007669"/>
    <property type="project" value="InterPro"/>
</dbReference>
<dbReference type="NCBIfam" id="TIGR00585">
    <property type="entry name" value="mutl"/>
    <property type="match status" value="1"/>
</dbReference>
<accession>A0A2Z4Y8Q2</accession>
<dbReference type="Gene3D" id="3.30.1370.100">
    <property type="entry name" value="MutL, C-terminal domain, regulatory subdomain"/>
    <property type="match status" value="1"/>
</dbReference>
<gene>
    <name evidence="4" type="primary">mutL</name>
    <name evidence="8" type="ORF">BRCON_2275</name>
</gene>
<dbReference type="InterPro" id="IPR038973">
    <property type="entry name" value="MutL/Mlh/Pms-like"/>
</dbReference>
<dbReference type="GO" id="GO:0032300">
    <property type="term" value="C:mismatch repair complex"/>
    <property type="evidence" value="ECO:0007669"/>
    <property type="project" value="InterPro"/>
</dbReference>
<dbReference type="SMART" id="SM00853">
    <property type="entry name" value="MutL_C"/>
    <property type="match status" value="1"/>
</dbReference>
<evidence type="ECO:0000256" key="1">
    <source>
        <dbReference type="ARBA" id="ARBA00006082"/>
    </source>
</evidence>
<dbReference type="SUPFAM" id="SSF54211">
    <property type="entry name" value="Ribosomal protein S5 domain 2-like"/>
    <property type="match status" value="1"/>
</dbReference>
<keyword evidence="2 4" id="KW-0227">DNA damage</keyword>
<dbReference type="SUPFAM" id="SSF118116">
    <property type="entry name" value="DNA mismatch repair protein MutL"/>
    <property type="match status" value="1"/>
</dbReference>
<dbReference type="SMART" id="SM01340">
    <property type="entry name" value="DNA_mis_repair"/>
    <property type="match status" value="1"/>
</dbReference>
<dbReference type="InterPro" id="IPR014762">
    <property type="entry name" value="DNA_mismatch_repair_CS"/>
</dbReference>
<dbReference type="FunFam" id="3.30.565.10:FF:000003">
    <property type="entry name" value="DNA mismatch repair endonuclease MutL"/>
    <property type="match status" value="1"/>
</dbReference>
<dbReference type="InterPro" id="IPR042121">
    <property type="entry name" value="MutL_C_regsub"/>
</dbReference>
<dbReference type="InterPro" id="IPR036890">
    <property type="entry name" value="HATPase_C_sf"/>
</dbReference>
<evidence type="ECO:0000256" key="5">
    <source>
        <dbReference type="SAM" id="MobiDB-lite"/>
    </source>
</evidence>
<name>A0A2Z4Y8Q2_SUMC1</name>
<evidence type="ECO:0000313" key="9">
    <source>
        <dbReference type="Proteomes" id="UP000262583"/>
    </source>
</evidence>
<dbReference type="GO" id="GO:0005524">
    <property type="term" value="F:ATP binding"/>
    <property type="evidence" value="ECO:0007669"/>
    <property type="project" value="InterPro"/>
</dbReference>
<dbReference type="InterPro" id="IPR037198">
    <property type="entry name" value="MutL_C_sf"/>
</dbReference>
<sequence length="654" mass="72213">MPTIRILPDSLVNKIAAGEVIVRPASVVKELVENALDAGARRIWVELGNACRDIRVRDDGCGMTREDAPLALLRHATSKIEHFEDLYELRTRGFRGEALASIAAVSRLTLLTRARGELAGTRVETEGGREPRVEAAGAPEGTDVYVRDLFFNTPARLKFLKSAVSELQQILTILTRQALIRPDVAFSVRNEKTSLMELPPDQQWAERITMLLGGELAEHLLEVDAERHGVRVRGFIVRPTVTRKDRRHQFFFVNGRPITNRQLAYVVQEAYRGVIMTQRFPILVLDLVMPAGEVDVNVHPTKEEVRFRNEAGVLGAVHRAVEERLRAANLLPTITFAESGQAPRPSPIAGATQSELLPTSAWLESEPSASMPGDFSRYTNHARTETAALRAALEIERIVKGETDLENALQTPSTSAQPEQTTPPATEDATTPCSVRPLQASLRRLEESRLEATAADLLLQGGSYPEPLGQIAGCYIVARAGDNLLLVDQHAAHERLLYMRLREIRGSATIAVQPLLIPVAVDVAVASLPLMQELLPIFESLGMKIEHFGGHTFLVQTLPADLANMDVSSVVSDVLDDMAALGSTRDVEVLRDRVLTRMACRAAIKAGQSLQLEEMRALLRDIVHARLGFTCPHGRPTMILLSREQLDRQFKRVV</sequence>
<reference evidence="8 9" key="1">
    <citation type="submission" date="2018-05" db="EMBL/GenBank/DDBJ databases">
        <title>A metagenomic window into the 2 km-deep terrestrial subsurface aquifer revealed taxonomically and functionally diverse microbial community comprising novel uncultured bacterial lineages.</title>
        <authorList>
            <person name="Kadnikov V.V."/>
            <person name="Mardanov A.V."/>
            <person name="Beletsky A.V."/>
            <person name="Banks D."/>
            <person name="Pimenov N.V."/>
            <person name="Frank Y.A."/>
            <person name="Karnachuk O.V."/>
            <person name="Ravin N.V."/>
        </authorList>
    </citation>
    <scope>NUCLEOTIDE SEQUENCE [LARGE SCALE GENOMIC DNA]</scope>
    <source>
        <strain evidence="8">BY</strain>
    </source>
</reference>
<dbReference type="InterPro" id="IPR020568">
    <property type="entry name" value="Ribosomal_Su5_D2-typ_SF"/>
</dbReference>
<evidence type="ECO:0000256" key="4">
    <source>
        <dbReference type="HAMAP-Rule" id="MF_00149"/>
    </source>
</evidence>
<dbReference type="PANTHER" id="PTHR10073:SF12">
    <property type="entry name" value="DNA MISMATCH REPAIR PROTEIN MLH1"/>
    <property type="match status" value="1"/>
</dbReference>
<dbReference type="Pfam" id="PF01119">
    <property type="entry name" value="DNA_mis_repair"/>
    <property type="match status" value="1"/>
</dbReference>
<protein>
    <recommendedName>
        <fullName evidence="4">DNA mismatch repair protein MutL</fullName>
    </recommendedName>
</protein>
<feature type="compositionally biased region" description="Low complexity" evidence="5">
    <location>
        <begin position="410"/>
        <end position="432"/>
    </location>
</feature>
<evidence type="ECO:0000256" key="2">
    <source>
        <dbReference type="ARBA" id="ARBA00022763"/>
    </source>
</evidence>
<feature type="domain" description="MutL C-terminal dimerisation" evidence="6">
    <location>
        <begin position="467"/>
        <end position="610"/>
    </location>
</feature>
<dbReference type="GO" id="GO:0006298">
    <property type="term" value="P:mismatch repair"/>
    <property type="evidence" value="ECO:0007669"/>
    <property type="project" value="UniProtKB-UniRule"/>
</dbReference>
<proteinExistence type="inferred from homology"/>
<dbReference type="SUPFAM" id="SSF55874">
    <property type="entry name" value="ATPase domain of HSP90 chaperone/DNA topoisomerase II/histidine kinase"/>
    <property type="match status" value="1"/>
</dbReference>
<evidence type="ECO:0000313" key="8">
    <source>
        <dbReference type="EMBL" id="AXA37052.1"/>
    </source>
</evidence>
<dbReference type="CDD" id="cd16926">
    <property type="entry name" value="HATPase_MutL-MLH-PMS-like"/>
    <property type="match status" value="1"/>
</dbReference>
<dbReference type="InterPro" id="IPR013507">
    <property type="entry name" value="DNA_mismatch_S5_2-like"/>
</dbReference>
<dbReference type="GO" id="GO:0016887">
    <property type="term" value="F:ATP hydrolysis activity"/>
    <property type="evidence" value="ECO:0007669"/>
    <property type="project" value="InterPro"/>
</dbReference>
<dbReference type="InterPro" id="IPR042120">
    <property type="entry name" value="MutL_C_dimsub"/>
</dbReference>
<feature type="domain" description="DNA mismatch repair protein S5" evidence="7">
    <location>
        <begin position="208"/>
        <end position="326"/>
    </location>
</feature>
<keyword evidence="3 4" id="KW-0234">DNA repair</keyword>
<organism evidence="8 9">
    <name type="scientific">Sumerlaea chitinivorans</name>
    <dbReference type="NCBI Taxonomy" id="2250252"/>
    <lineage>
        <taxon>Bacteria</taxon>
        <taxon>Candidatus Sumerlaeota</taxon>
        <taxon>Candidatus Sumerlaeia</taxon>
        <taxon>Candidatus Sumerlaeales</taxon>
        <taxon>Candidatus Sumerlaeaceae</taxon>
        <taxon>Candidatus Sumerlaea</taxon>
    </lineage>
</organism>
<dbReference type="InterPro" id="IPR020667">
    <property type="entry name" value="DNA_mismatch_repair_MutL"/>
</dbReference>
<dbReference type="PROSITE" id="PS00058">
    <property type="entry name" value="DNA_MISMATCH_REPAIR_1"/>
    <property type="match status" value="1"/>
</dbReference>